<evidence type="ECO:0000256" key="4">
    <source>
        <dbReference type="ARBA" id="ARBA00022496"/>
    </source>
</evidence>
<evidence type="ECO:0000256" key="8">
    <source>
        <dbReference type="ARBA" id="ARBA00023065"/>
    </source>
</evidence>
<evidence type="ECO:0000259" key="14">
    <source>
        <dbReference type="Pfam" id="PF00593"/>
    </source>
</evidence>
<comment type="subcellular location">
    <subcellularLocation>
        <location evidence="1">Cell outer membrane</location>
        <topology evidence="1">Multi-pass membrane protein</topology>
    </subcellularLocation>
</comment>
<feature type="domain" description="TonB-dependent receptor-like beta-barrel" evidence="14">
    <location>
        <begin position="266"/>
        <end position="711"/>
    </location>
</feature>
<dbReference type="RefSeq" id="WP_182169534.1">
    <property type="nucleotide sequence ID" value="NZ_JACFXU010000013.1"/>
</dbReference>
<evidence type="ECO:0000256" key="11">
    <source>
        <dbReference type="ARBA" id="ARBA00023237"/>
    </source>
</evidence>
<evidence type="ECO:0000313" key="16">
    <source>
        <dbReference type="EMBL" id="MBA6412482.1"/>
    </source>
</evidence>
<keyword evidence="7" id="KW-0408">Iron</keyword>
<dbReference type="InterPro" id="IPR010917">
    <property type="entry name" value="TonB_rcpt_CS"/>
</dbReference>
<dbReference type="PANTHER" id="PTHR32552:SF81">
    <property type="entry name" value="TONB-DEPENDENT OUTER MEMBRANE RECEPTOR"/>
    <property type="match status" value="1"/>
</dbReference>
<keyword evidence="2" id="KW-0813">Transport</keyword>
<dbReference type="PROSITE" id="PS01156">
    <property type="entry name" value="TONB_DEPENDENT_REC_2"/>
    <property type="match status" value="1"/>
</dbReference>
<dbReference type="Gene3D" id="2.40.170.20">
    <property type="entry name" value="TonB-dependent receptor, beta-barrel domain"/>
    <property type="match status" value="1"/>
</dbReference>
<protein>
    <submittedName>
        <fullName evidence="16">TonB-dependent receptor</fullName>
    </submittedName>
</protein>
<dbReference type="InterPro" id="IPR000531">
    <property type="entry name" value="Beta-barrel_TonB"/>
</dbReference>
<evidence type="ECO:0000256" key="5">
    <source>
        <dbReference type="ARBA" id="ARBA00022692"/>
    </source>
</evidence>
<evidence type="ECO:0000256" key="13">
    <source>
        <dbReference type="SAM" id="SignalP"/>
    </source>
</evidence>
<keyword evidence="6 13" id="KW-0732">Signal</keyword>
<proteinExistence type="inferred from homology"/>
<comment type="similarity">
    <text evidence="12">Belongs to the TonB-dependent receptor family.</text>
</comment>
<name>A0A7W2TV14_9GAMM</name>
<dbReference type="EMBL" id="JACFXU010000013">
    <property type="protein sequence ID" value="MBA6412482.1"/>
    <property type="molecule type" value="Genomic_DNA"/>
</dbReference>
<dbReference type="AlphaFoldDB" id="A0A7W2TV14"/>
<keyword evidence="8" id="KW-0406">Ion transport</keyword>
<evidence type="ECO:0000256" key="7">
    <source>
        <dbReference type="ARBA" id="ARBA00023004"/>
    </source>
</evidence>
<keyword evidence="16" id="KW-0675">Receptor</keyword>
<evidence type="ECO:0000313" key="17">
    <source>
        <dbReference type="Proteomes" id="UP000539350"/>
    </source>
</evidence>
<evidence type="ECO:0000259" key="15">
    <source>
        <dbReference type="Pfam" id="PF07715"/>
    </source>
</evidence>
<dbReference type="SUPFAM" id="SSF56935">
    <property type="entry name" value="Porins"/>
    <property type="match status" value="1"/>
</dbReference>
<evidence type="ECO:0000256" key="1">
    <source>
        <dbReference type="ARBA" id="ARBA00004571"/>
    </source>
</evidence>
<comment type="caution">
    <text evidence="16">The sequence shown here is derived from an EMBL/GenBank/DDBJ whole genome shotgun (WGS) entry which is preliminary data.</text>
</comment>
<evidence type="ECO:0000256" key="2">
    <source>
        <dbReference type="ARBA" id="ARBA00022448"/>
    </source>
</evidence>
<dbReference type="InterPro" id="IPR039426">
    <property type="entry name" value="TonB-dep_rcpt-like"/>
</dbReference>
<keyword evidence="9 12" id="KW-0798">TonB box</keyword>
<dbReference type="GO" id="GO:0009279">
    <property type="term" value="C:cell outer membrane"/>
    <property type="evidence" value="ECO:0007669"/>
    <property type="project" value="UniProtKB-SubCell"/>
</dbReference>
<keyword evidence="17" id="KW-1185">Reference proteome</keyword>
<keyword evidence="11" id="KW-0998">Cell outer membrane</keyword>
<dbReference type="InterPro" id="IPR012910">
    <property type="entry name" value="Plug_dom"/>
</dbReference>
<keyword evidence="10 12" id="KW-0472">Membrane</keyword>
<evidence type="ECO:0000256" key="6">
    <source>
        <dbReference type="ARBA" id="ARBA00022729"/>
    </source>
</evidence>
<keyword evidence="5" id="KW-0812">Transmembrane</keyword>
<sequence length="748" mass="82482">MLVARFAKNAIVASLVLGYCAVALPVLAQEIDELVVYATSQYSENRRSTAAAANISELSTALVSLQATSPDNKNTGIYLRGLGTTAFNDGMSSSVKLLQDGIYLGRQGMFPTRLYDIEKVSVERGPVIDNPGPTGSAGSIHVQSRPPSWAADYQLKGSAGSTGLRDYELRASGPLVGQVLAGRLSAYHFRRDGNIYNETQQRELNFEHHQAVRGQLLWLPSQTLSSRIIAEQSKLADDCCAYLARHYSDGTLARAAALGYELLPTKAAERRVASDRKNRRNIRQRALSIDLDWLPNDKLNLSSMSGWREWRYDSDLDLDGIALPITESGGSFMSHRQLSQELRLQVAPSANMELEFAALYLQQQHRREGQLVYGSSAASWYLAQRDAAAIILEGARVRTPMQQKAETASLLAKLLWLDDSGWSATAAMRYSWDKRRARGQREISGLQELPSDANFATVAALLRNLALGQNAQDQASNHSEHLDLSLKFDYPLSEGLIATFSLASVYKPAGVNGELVSADIAKVFDSESGTAVSAALLWQSVESDSQLQLRLYQQQVSDYQALSYNPESSPLNPQMNNIINVERVRSRGVELEAQFALHSQLRFSYGSAYNDARYQRFPNAPCAPSTGAIYCDYSNLQMVNAPRWTAFAALQHDYALQSGVKLYSAINYQWRSAYMGHTARGEGSEIGSRGLLTLHVGWRQQNWDLRLWADNALDKDYVSAIYALTGSGDYGAILGQPRALGLTLKLGF</sequence>
<keyword evidence="3" id="KW-1134">Transmembrane beta strand</keyword>
<evidence type="ECO:0000256" key="10">
    <source>
        <dbReference type="ARBA" id="ARBA00023136"/>
    </source>
</evidence>
<reference evidence="16 17" key="1">
    <citation type="submission" date="2020-07" db="EMBL/GenBank/DDBJ databases">
        <title>Halieaceae bacterium, F7430, whole genome shotgun sequencing project.</title>
        <authorList>
            <person name="Jiang S."/>
            <person name="Liu Z.W."/>
            <person name="Du Z.J."/>
        </authorList>
    </citation>
    <scope>NUCLEOTIDE SEQUENCE [LARGE SCALE GENOMIC DNA]</scope>
    <source>
        <strain evidence="16 17">F7430</strain>
    </source>
</reference>
<dbReference type="Pfam" id="PF00593">
    <property type="entry name" value="TonB_dep_Rec_b-barrel"/>
    <property type="match status" value="1"/>
</dbReference>
<accession>A0A7W2TV14</accession>
<feature type="signal peptide" evidence="13">
    <location>
        <begin position="1"/>
        <end position="28"/>
    </location>
</feature>
<evidence type="ECO:0000256" key="9">
    <source>
        <dbReference type="ARBA" id="ARBA00023077"/>
    </source>
</evidence>
<dbReference type="GO" id="GO:0006826">
    <property type="term" value="P:iron ion transport"/>
    <property type="evidence" value="ECO:0007669"/>
    <property type="project" value="UniProtKB-KW"/>
</dbReference>
<evidence type="ECO:0000256" key="3">
    <source>
        <dbReference type="ARBA" id="ARBA00022452"/>
    </source>
</evidence>
<feature type="chain" id="PRO_5030826728" evidence="13">
    <location>
        <begin position="29"/>
        <end position="748"/>
    </location>
</feature>
<dbReference type="Pfam" id="PF07715">
    <property type="entry name" value="Plug"/>
    <property type="match status" value="1"/>
</dbReference>
<evidence type="ECO:0000256" key="12">
    <source>
        <dbReference type="RuleBase" id="RU003357"/>
    </source>
</evidence>
<dbReference type="PANTHER" id="PTHR32552">
    <property type="entry name" value="FERRICHROME IRON RECEPTOR-RELATED"/>
    <property type="match status" value="1"/>
</dbReference>
<gene>
    <name evidence="16" type="ORF">H2508_05100</name>
</gene>
<keyword evidence="4" id="KW-0410">Iron transport</keyword>
<organism evidence="16 17">
    <name type="scientific">Sediminihaliea albiluteola</name>
    <dbReference type="NCBI Taxonomy" id="2758564"/>
    <lineage>
        <taxon>Bacteria</taxon>
        <taxon>Pseudomonadati</taxon>
        <taxon>Pseudomonadota</taxon>
        <taxon>Gammaproteobacteria</taxon>
        <taxon>Cellvibrionales</taxon>
        <taxon>Halieaceae</taxon>
        <taxon>Sediminihaliea</taxon>
    </lineage>
</organism>
<feature type="domain" description="TonB-dependent receptor plug" evidence="15">
    <location>
        <begin position="39"/>
        <end position="129"/>
    </location>
</feature>
<dbReference type="InterPro" id="IPR036942">
    <property type="entry name" value="Beta-barrel_TonB_sf"/>
</dbReference>
<dbReference type="Proteomes" id="UP000539350">
    <property type="component" value="Unassembled WGS sequence"/>
</dbReference>